<dbReference type="PROSITE" id="PS50888">
    <property type="entry name" value="BHLH"/>
    <property type="match status" value="1"/>
</dbReference>
<reference evidence="6 7" key="1">
    <citation type="submission" date="2021-06" db="EMBL/GenBank/DDBJ databases">
        <title>Caerostris extrusa draft genome.</title>
        <authorList>
            <person name="Kono N."/>
            <person name="Arakawa K."/>
        </authorList>
    </citation>
    <scope>NUCLEOTIDE SEQUENCE [LARGE SCALE GENOMIC DNA]</scope>
</reference>
<evidence type="ECO:0000256" key="3">
    <source>
        <dbReference type="ARBA" id="ARBA00023163"/>
    </source>
</evidence>
<keyword evidence="2" id="KW-0238">DNA-binding</keyword>
<evidence type="ECO:0000259" key="5">
    <source>
        <dbReference type="PROSITE" id="PS50888"/>
    </source>
</evidence>
<sequence>MFTNSRERWRQQNVNGAFADLRRLVPTHPPRQEAEQERDPAPRHPLHQLLSSILEFQKSSEGEGEGGRGRRHQGGAGRHVRRQLARLQPLSSVSDGPEEKVF</sequence>
<dbReference type="Proteomes" id="UP001054945">
    <property type="component" value="Unassembled WGS sequence"/>
</dbReference>
<evidence type="ECO:0000313" key="7">
    <source>
        <dbReference type="Proteomes" id="UP001054945"/>
    </source>
</evidence>
<dbReference type="GO" id="GO:0000978">
    <property type="term" value="F:RNA polymerase II cis-regulatory region sequence-specific DNA binding"/>
    <property type="evidence" value="ECO:0007669"/>
    <property type="project" value="TreeGrafter"/>
</dbReference>
<dbReference type="PANTHER" id="PTHR13864:SF15">
    <property type="entry name" value="T-CELL ACUTE LYMPHOCYTIC LEUKEMIA PROTEIN 1 HOMOLOG-RELATED"/>
    <property type="match status" value="1"/>
</dbReference>
<feature type="compositionally biased region" description="Basic residues" evidence="4">
    <location>
        <begin position="69"/>
        <end position="84"/>
    </location>
</feature>
<evidence type="ECO:0000256" key="2">
    <source>
        <dbReference type="ARBA" id="ARBA00023125"/>
    </source>
</evidence>
<accession>A0AAV4NNT0</accession>
<dbReference type="GO" id="GO:0046983">
    <property type="term" value="F:protein dimerization activity"/>
    <property type="evidence" value="ECO:0007669"/>
    <property type="project" value="InterPro"/>
</dbReference>
<dbReference type="SUPFAM" id="SSF47459">
    <property type="entry name" value="HLH, helix-loop-helix DNA-binding domain"/>
    <property type="match status" value="1"/>
</dbReference>
<dbReference type="InterPro" id="IPR011598">
    <property type="entry name" value="bHLH_dom"/>
</dbReference>
<dbReference type="InterPro" id="IPR036638">
    <property type="entry name" value="HLH_DNA-bd_sf"/>
</dbReference>
<feature type="compositionally biased region" description="Basic and acidic residues" evidence="4">
    <location>
        <begin position="58"/>
        <end position="68"/>
    </location>
</feature>
<keyword evidence="3" id="KW-0804">Transcription</keyword>
<dbReference type="InterPro" id="IPR040238">
    <property type="entry name" value="TAL-like"/>
</dbReference>
<dbReference type="EMBL" id="BPLR01003594">
    <property type="protein sequence ID" value="GIX86477.1"/>
    <property type="molecule type" value="Genomic_DNA"/>
</dbReference>
<name>A0AAV4NNT0_CAEEX</name>
<gene>
    <name evidence="6" type="ORF">CEXT_561011</name>
</gene>
<feature type="compositionally biased region" description="Basic and acidic residues" evidence="4">
    <location>
        <begin position="1"/>
        <end position="10"/>
    </location>
</feature>
<dbReference type="AlphaFoldDB" id="A0AAV4NNT0"/>
<dbReference type="PANTHER" id="PTHR13864">
    <property type="entry name" value="T-CELL ACUTE LYMPHOCYTIC LEUKEMIA/STEM CELL LEUKEMIA-RELATED"/>
    <property type="match status" value="1"/>
</dbReference>
<proteinExistence type="predicted"/>
<evidence type="ECO:0000256" key="1">
    <source>
        <dbReference type="ARBA" id="ARBA00023015"/>
    </source>
</evidence>
<dbReference type="Gene3D" id="4.10.280.10">
    <property type="entry name" value="Helix-loop-helix DNA-binding domain"/>
    <property type="match status" value="1"/>
</dbReference>
<keyword evidence="1" id="KW-0805">Transcription regulation</keyword>
<feature type="domain" description="BHLH" evidence="5">
    <location>
        <begin position="1"/>
        <end position="60"/>
    </location>
</feature>
<protein>
    <recommendedName>
        <fullName evidence="5">BHLH domain-containing protein</fullName>
    </recommendedName>
</protein>
<feature type="region of interest" description="Disordered" evidence="4">
    <location>
        <begin position="1"/>
        <end position="102"/>
    </location>
</feature>
<evidence type="ECO:0000256" key="4">
    <source>
        <dbReference type="SAM" id="MobiDB-lite"/>
    </source>
</evidence>
<organism evidence="6 7">
    <name type="scientific">Caerostris extrusa</name>
    <name type="common">Bark spider</name>
    <name type="synonym">Caerostris bankana</name>
    <dbReference type="NCBI Taxonomy" id="172846"/>
    <lineage>
        <taxon>Eukaryota</taxon>
        <taxon>Metazoa</taxon>
        <taxon>Ecdysozoa</taxon>
        <taxon>Arthropoda</taxon>
        <taxon>Chelicerata</taxon>
        <taxon>Arachnida</taxon>
        <taxon>Araneae</taxon>
        <taxon>Araneomorphae</taxon>
        <taxon>Entelegynae</taxon>
        <taxon>Araneoidea</taxon>
        <taxon>Araneidae</taxon>
        <taxon>Caerostris</taxon>
    </lineage>
</organism>
<evidence type="ECO:0000313" key="6">
    <source>
        <dbReference type="EMBL" id="GIX86477.1"/>
    </source>
</evidence>
<comment type="caution">
    <text evidence="6">The sequence shown here is derived from an EMBL/GenBank/DDBJ whole genome shotgun (WGS) entry which is preliminary data.</text>
</comment>
<dbReference type="SMART" id="SM00353">
    <property type="entry name" value="HLH"/>
    <property type="match status" value="1"/>
</dbReference>
<feature type="compositionally biased region" description="Basic and acidic residues" evidence="4">
    <location>
        <begin position="30"/>
        <end position="42"/>
    </location>
</feature>
<dbReference type="GO" id="GO:0000981">
    <property type="term" value="F:DNA-binding transcription factor activity, RNA polymerase II-specific"/>
    <property type="evidence" value="ECO:0007669"/>
    <property type="project" value="InterPro"/>
</dbReference>
<dbReference type="Pfam" id="PF00010">
    <property type="entry name" value="HLH"/>
    <property type="match status" value="1"/>
</dbReference>
<keyword evidence="7" id="KW-1185">Reference proteome</keyword>